<keyword evidence="1" id="KW-0812">Transmembrane</keyword>
<evidence type="ECO:0000313" key="3">
    <source>
        <dbReference type="Proteomes" id="UP000219813"/>
    </source>
</evidence>
<evidence type="ECO:0000313" key="2">
    <source>
        <dbReference type="EMBL" id="SBT86047.1"/>
    </source>
</evidence>
<dbReference type="Proteomes" id="UP000219813">
    <property type="component" value="Unassembled WGS sequence"/>
</dbReference>
<dbReference type="EMBL" id="FLRL01000044">
    <property type="protein sequence ID" value="SBT86047.1"/>
    <property type="molecule type" value="Genomic_DNA"/>
</dbReference>
<reference evidence="2 3" key="1">
    <citation type="submission" date="2016-06" db="EMBL/GenBank/DDBJ databases">
        <authorList>
            <consortium name="Pathogen Informatics"/>
        </authorList>
    </citation>
    <scope>NUCLEOTIDE SEQUENCE [LARGE SCALE GENOMIC DNA]</scope>
</reference>
<feature type="transmembrane region" description="Helical" evidence="1">
    <location>
        <begin position="149"/>
        <end position="167"/>
    </location>
</feature>
<gene>
    <name evidence="2" type="primary">PmUG01_00019300</name>
    <name evidence="2" type="ORF">PMUG01_00019300</name>
</gene>
<accession>A0A1D3JI89</accession>
<keyword evidence="3" id="KW-1185">Reference proteome</keyword>
<evidence type="ECO:0000256" key="1">
    <source>
        <dbReference type="SAM" id="Phobius"/>
    </source>
</evidence>
<dbReference type="VEuPathDB" id="PlasmoDB:PmUG01_00019300"/>
<dbReference type="InterPro" id="IPR022139">
    <property type="entry name" value="Fam-L/Fam-M-like_plasmodium"/>
</dbReference>
<feature type="transmembrane region" description="Helical" evidence="1">
    <location>
        <begin position="215"/>
        <end position="234"/>
    </location>
</feature>
<dbReference type="KEGG" id="pmal:PMUG01_00019300"/>
<name>A0A1D3JI89_PLAMA</name>
<keyword evidence="1" id="KW-1133">Transmembrane helix</keyword>
<sequence length="248" mass="29207">MIKLFESICIIRIFIRRFGKFLDEKSEFGRKLDTRIYRLLGIYIEDIHPYVGDLELKIPCNTKKKNEKLLKTDNEKWDKEKKEKLYRSLLYKEQLIKKLMKNKCTMLHGSYSHYEKKVMNGLNDNAFFEKNDLINDKDYNKLKRKKYKFGLRLLLLLFLLILILPILDLSLGKFKTTGSLLLELCKLSGYGSTNSPQSVPTADVLPALWINTCQAKSYIGFKIFIIFNLLFTYLNNGYYTYTGNFLLL</sequence>
<dbReference type="Pfam" id="PF12420">
    <property type="entry name" value="DUF3671"/>
    <property type="match status" value="1"/>
</dbReference>
<dbReference type="AlphaFoldDB" id="A0A1D3JI89"/>
<proteinExistence type="predicted"/>
<protein>
    <submittedName>
        <fullName evidence="2">Uncharacterized protein</fullName>
    </submittedName>
</protein>
<dbReference type="GeneID" id="39865650"/>
<keyword evidence="1" id="KW-0472">Membrane</keyword>
<dbReference type="RefSeq" id="XP_028859270.1">
    <property type="nucleotide sequence ID" value="XM_029006689.1"/>
</dbReference>
<organism evidence="2 3">
    <name type="scientific">Plasmodium malariae</name>
    <dbReference type="NCBI Taxonomy" id="5858"/>
    <lineage>
        <taxon>Eukaryota</taxon>
        <taxon>Sar</taxon>
        <taxon>Alveolata</taxon>
        <taxon>Apicomplexa</taxon>
        <taxon>Aconoidasida</taxon>
        <taxon>Haemosporida</taxon>
        <taxon>Plasmodiidae</taxon>
        <taxon>Plasmodium</taxon>
        <taxon>Plasmodium (Plasmodium)</taxon>
    </lineage>
</organism>